<dbReference type="AlphaFoldDB" id="A0AA38C494"/>
<proteinExistence type="predicted"/>
<organism evidence="1 2">
    <name type="scientific">Taxus chinensis</name>
    <name type="common">Chinese yew</name>
    <name type="synonym">Taxus wallichiana var. chinensis</name>
    <dbReference type="NCBI Taxonomy" id="29808"/>
    <lineage>
        <taxon>Eukaryota</taxon>
        <taxon>Viridiplantae</taxon>
        <taxon>Streptophyta</taxon>
        <taxon>Embryophyta</taxon>
        <taxon>Tracheophyta</taxon>
        <taxon>Spermatophyta</taxon>
        <taxon>Pinopsida</taxon>
        <taxon>Pinidae</taxon>
        <taxon>Conifers II</taxon>
        <taxon>Cupressales</taxon>
        <taxon>Taxaceae</taxon>
        <taxon>Taxus</taxon>
    </lineage>
</organism>
<comment type="caution">
    <text evidence="1">The sequence shown here is derived from an EMBL/GenBank/DDBJ whole genome shotgun (WGS) entry which is preliminary data.</text>
</comment>
<dbReference type="EMBL" id="JAHRHJ020000050">
    <property type="protein sequence ID" value="KAH9294501.1"/>
    <property type="molecule type" value="Genomic_DNA"/>
</dbReference>
<reference evidence="1 2" key="1">
    <citation type="journal article" date="2021" name="Nat. Plants">
        <title>The Taxus genome provides insights into paclitaxel biosynthesis.</title>
        <authorList>
            <person name="Xiong X."/>
            <person name="Gou J."/>
            <person name="Liao Q."/>
            <person name="Li Y."/>
            <person name="Zhou Q."/>
            <person name="Bi G."/>
            <person name="Li C."/>
            <person name="Du R."/>
            <person name="Wang X."/>
            <person name="Sun T."/>
            <person name="Guo L."/>
            <person name="Liang H."/>
            <person name="Lu P."/>
            <person name="Wu Y."/>
            <person name="Zhang Z."/>
            <person name="Ro D.K."/>
            <person name="Shang Y."/>
            <person name="Huang S."/>
            <person name="Yan J."/>
        </authorList>
    </citation>
    <scope>NUCLEOTIDE SEQUENCE [LARGE SCALE GENOMIC DNA]</scope>
    <source>
        <tissue evidence="1">Leaf</tissue>
    </source>
</reference>
<keyword evidence="2" id="KW-1185">Reference proteome</keyword>
<sequence length="65" mass="7274">SSAIRHGNLDGELRGPQKPEYMCLVEIDDNSRLKMNDCSFKFRPRDRTSAAVRPSISSMSCLASK</sequence>
<protein>
    <submittedName>
        <fullName evidence="1">Uncharacterized protein</fullName>
    </submittedName>
</protein>
<evidence type="ECO:0000313" key="1">
    <source>
        <dbReference type="EMBL" id="KAH9294501.1"/>
    </source>
</evidence>
<dbReference type="Proteomes" id="UP000824469">
    <property type="component" value="Unassembled WGS sequence"/>
</dbReference>
<name>A0AA38C494_TAXCH</name>
<evidence type="ECO:0000313" key="2">
    <source>
        <dbReference type="Proteomes" id="UP000824469"/>
    </source>
</evidence>
<accession>A0AA38C494</accession>
<feature type="non-terminal residue" evidence="1">
    <location>
        <position position="1"/>
    </location>
</feature>
<gene>
    <name evidence="1" type="ORF">KI387_040291</name>
</gene>